<protein>
    <submittedName>
        <fullName evidence="1">Uncharacterized protein</fullName>
    </submittedName>
</protein>
<evidence type="ECO:0000313" key="1">
    <source>
        <dbReference type="EMBL" id="KAI4817785.1"/>
    </source>
</evidence>
<dbReference type="Proteomes" id="UP001057452">
    <property type="component" value="Chromosome 11"/>
</dbReference>
<keyword evidence="2" id="KW-1185">Reference proteome</keyword>
<dbReference type="EMBL" id="CM043795">
    <property type="protein sequence ID" value="KAI4817785.1"/>
    <property type="molecule type" value="Genomic_DNA"/>
</dbReference>
<proteinExistence type="predicted"/>
<gene>
    <name evidence="1" type="ORF">KUCAC02_011162</name>
</gene>
<organism evidence="1 2">
    <name type="scientific">Chaenocephalus aceratus</name>
    <name type="common">Blackfin icefish</name>
    <name type="synonym">Chaenichthys aceratus</name>
    <dbReference type="NCBI Taxonomy" id="36190"/>
    <lineage>
        <taxon>Eukaryota</taxon>
        <taxon>Metazoa</taxon>
        <taxon>Chordata</taxon>
        <taxon>Craniata</taxon>
        <taxon>Vertebrata</taxon>
        <taxon>Euteleostomi</taxon>
        <taxon>Actinopterygii</taxon>
        <taxon>Neopterygii</taxon>
        <taxon>Teleostei</taxon>
        <taxon>Neoteleostei</taxon>
        <taxon>Acanthomorphata</taxon>
        <taxon>Eupercaria</taxon>
        <taxon>Perciformes</taxon>
        <taxon>Notothenioidei</taxon>
        <taxon>Channichthyidae</taxon>
        <taxon>Chaenocephalus</taxon>
    </lineage>
</organism>
<name>A0ACB9WV34_CHAAC</name>
<comment type="caution">
    <text evidence="1">The sequence shown here is derived from an EMBL/GenBank/DDBJ whole genome shotgun (WGS) entry which is preliminary data.</text>
</comment>
<sequence>MSDSLRLQLPTATYITLTEPRSGSGSSGKKTQGNKSSALKMCNTHRKQTGPLTSSGVPSPPPSYGVSSPCSRGVTTAAPPPQGR</sequence>
<accession>A0ACB9WV34</accession>
<evidence type="ECO:0000313" key="2">
    <source>
        <dbReference type="Proteomes" id="UP001057452"/>
    </source>
</evidence>
<reference evidence="1" key="1">
    <citation type="submission" date="2022-05" db="EMBL/GenBank/DDBJ databases">
        <title>Chromosome-level genome of Chaenocephalus aceratus.</title>
        <authorList>
            <person name="Park H."/>
        </authorList>
    </citation>
    <scope>NUCLEOTIDE SEQUENCE</scope>
    <source>
        <strain evidence="1">KU_202001</strain>
    </source>
</reference>